<name>A0A0V0R7T6_PSEPJ</name>
<dbReference type="AlphaFoldDB" id="A0A0V0R7T6"/>
<gene>
    <name evidence="2" type="ORF">PPERSA_07317</name>
</gene>
<reference evidence="2 3" key="1">
    <citation type="journal article" date="2015" name="Sci. Rep.">
        <title>Genome of the facultative scuticociliatosis pathogen Pseudocohnilembus persalinus provides insight into its virulence through horizontal gene transfer.</title>
        <authorList>
            <person name="Xiong J."/>
            <person name="Wang G."/>
            <person name="Cheng J."/>
            <person name="Tian M."/>
            <person name="Pan X."/>
            <person name="Warren A."/>
            <person name="Jiang C."/>
            <person name="Yuan D."/>
            <person name="Miao W."/>
        </authorList>
    </citation>
    <scope>NUCLEOTIDE SEQUENCE [LARGE SCALE GENOMIC DNA]</scope>
    <source>
        <strain evidence="2">36N120E</strain>
    </source>
</reference>
<keyword evidence="1" id="KW-0175">Coiled coil</keyword>
<proteinExistence type="predicted"/>
<sequence>MESSVQGLKEKIIILKEEIQQRRENAEQFFDNQQETIYVLENQIQTDIQDLKQNLQDYESINEKNLEEQKWKTNNEIMEQNNIQEQKLSDQIVGKIKHQVPDIQNRVNIEECQRQECDKMILDITASNLKKINGQITNQQKKSMMNQFNQVEKQLKYPDQNTV</sequence>
<feature type="coiled-coil region" evidence="1">
    <location>
        <begin position="5"/>
        <end position="68"/>
    </location>
</feature>
<keyword evidence="3" id="KW-1185">Reference proteome</keyword>
<dbReference type="Proteomes" id="UP000054937">
    <property type="component" value="Unassembled WGS sequence"/>
</dbReference>
<evidence type="ECO:0000313" key="3">
    <source>
        <dbReference type="Proteomes" id="UP000054937"/>
    </source>
</evidence>
<protein>
    <submittedName>
        <fullName evidence="2">Uncharacterized protein</fullName>
    </submittedName>
</protein>
<accession>A0A0V0R7T6</accession>
<evidence type="ECO:0000313" key="2">
    <source>
        <dbReference type="EMBL" id="KRX10232.1"/>
    </source>
</evidence>
<comment type="caution">
    <text evidence="2">The sequence shown here is derived from an EMBL/GenBank/DDBJ whole genome shotgun (WGS) entry which is preliminary data.</text>
</comment>
<dbReference type="InParanoid" id="A0A0V0R7T6"/>
<organism evidence="2 3">
    <name type="scientific">Pseudocohnilembus persalinus</name>
    <name type="common">Ciliate</name>
    <dbReference type="NCBI Taxonomy" id="266149"/>
    <lineage>
        <taxon>Eukaryota</taxon>
        <taxon>Sar</taxon>
        <taxon>Alveolata</taxon>
        <taxon>Ciliophora</taxon>
        <taxon>Intramacronucleata</taxon>
        <taxon>Oligohymenophorea</taxon>
        <taxon>Scuticociliatia</taxon>
        <taxon>Philasterida</taxon>
        <taxon>Pseudocohnilembidae</taxon>
        <taxon>Pseudocohnilembus</taxon>
    </lineage>
</organism>
<evidence type="ECO:0000256" key="1">
    <source>
        <dbReference type="SAM" id="Coils"/>
    </source>
</evidence>
<dbReference type="EMBL" id="LDAU01000034">
    <property type="protein sequence ID" value="KRX10232.1"/>
    <property type="molecule type" value="Genomic_DNA"/>
</dbReference>